<name>D2R8H2_PIRSD</name>
<accession>D2R8H2</accession>
<dbReference type="AlphaFoldDB" id="D2R8H2"/>
<keyword evidence="2" id="KW-1185">Reference proteome</keyword>
<gene>
    <name evidence="1" type="ordered locus">Psta_1106</name>
</gene>
<dbReference type="KEGG" id="psl:Psta_1106"/>
<sequence>MNSEAPLDVERGHRYFSAACFNETWKWLDKPHRSGTDDEQMIACAYASLYHWMQRPDYSPREMSVAYWLMSRVFASTSDPPKALHYAEKCLEISESLTPFYRGYALEALARACRLLEDRDRAEAACAKATALLDEIEKADERQLLATDLATLQATSPEAT</sequence>
<dbReference type="eggNOG" id="ENOG5032YJ3">
    <property type="taxonomic scope" value="Bacteria"/>
</dbReference>
<dbReference type="InterPro" id="IPR011990">
    <property type="entry name" value="TPR-like_helical_dom_sf"/>
</dbReference>
<evidence type="ECO:0000313" key="1">
    <source>
        <dbReference type="EMBL" id="ADB15789.1"/>
    </source>
</evidence>
<evidence type="ECO:0000313" key="2">
    <source>
        <dbReference type="Proteomes" id="UP000001887"/>
    </source>
</evidence>
<dbReference type="OrthoDB" id="215178at2"/>
<dbReference type="HOGENOM" id="CLU_1729582_0_0_0"/>
<protein>
    <submittedName>
        <fullName evidence="1">Uncharacterized protein</fullName>
    </submittedName>
</protein>
<dbReference type="Gene3D" id="1.25.40.10">
    <property type="entry name" value="Tetratricopeptide repeat domain"/>
    <property type="match status" value="1"/>
</dbReference>
<dbReference type="EMBL" id="CP001848">
    <property type="protein sequence ID" value="ADB15789.1"/>
    <property type="molecule type" value="Genomic_DNA"/>
</dbReference>
<organism evidence="1 2">
    <name type="scientific">Pirellula staleyi (strain ATCC 27377 / DSM 6068 / ICPB 4128)</name>
    <name type="common">Pirella staleyi</name>
    <dbReference type="NCBI Taxonomy" id="530564"/>
    <lineage>
        <taxon>Bacteria</taxon>
        <taxon>Pseudomonadati</taxon>
        <taxon>Planctomycetota</taxon>
        <taxon>Planctomycetia</taxon>
        <taxon>Pirellulales</taxon>
        <taxon>Pirellulaceae</taxon>
        <taxon>Pirellula</taxon>
    </lineage>
</organism>
<reference evidence="1 2" key="1">
    <citation type="journal article" date="2009" name="Stand. Genomic Sci.">
        <title>Complete genome sequence of Pirellula staleyi type strain (ATCC 27377).</title>
        <authorList>
            <person name="Clum A."/>
            <person name="Tindall B.J."/>
            <person name="Sikorski J."/>
            <person name="Ivanova N."/>
            <person name="Mavrommatis K."/>
            <person name="Lucas S."/>
            <person name="Glavina del Rio T."/>
            <person name="Nolan M."/>
            <person name="Chen F."/>
            <person name="Tice H."/>
            <person name="Pitluck S."/>
            <person name="Cheng J.F."/>
            <person name="Chertkov O."/>
            <person name="Brettin T."/>
            <person name="Han C."/>
            <person name="Detter J.C."/>
            <person name="Kuske C."/>
            <person name="Bruce D."/>
            <person name="Goodwin L."/>
            <person name="Ovchinikova G."/>
            <person name="Pati A."/>
            <person name="Mikhailova N."/>
            <person name="Chen A."/>
            <person name="Palaniappan K."/>
            <person name="Land M."/>
            <person name="Hauser L."/>
            <person name="Chang Y.J."/>
            <person name="Jeffries C.D."/>
            <person name="Chain P."/>
            <person name="Rohde M."/>
            <person name="Goker M."/>
            <person name="Bristow J."/>
            <person name="Eisen J.A."/>
            <person name="Markowitz V."/>
            <person name="Hugenholtz P."/>
            <person name="Kyrpides N.C."/>
            <person name="Klenk H.P."/>
            <person name="Lapidus A."/>
        </authorList>
    </citation>
    <scope>NUCLEOTIDE SEQUENCE [LARGE SCALE GENOMIC DNA]</scope>
    <source>
        <strain evidence="2">ATCC 27377 / DSM 6068 / ICPB 4128</strain>
    </source>
</reference>
<dbReference type="SUPFAM" id="SSF48452">
    <property type="entry name" value="TPR-like"/>
    <property type="match status" value="1"/>
</dbReference>
<proteinExistence type="predicted"/>
<dbReference type="Proteomes" id="UP000001887">
    <property type="component" value="Chromosome"/>
</dbReference>